<dbReference type="GO" id="GO:0008360">
    <property type="term" value="P:regulation of cell shape"/>
    <property type="evidence" value="ECO:0007669"/>
    <property type="project" value="UniProtKB-KW"/>
</dbReference>
<keyword evidence="12" id="KW-0121">Carboxypeptidase</keyword>
<feature type="region of interest" description="Disordered" evidence="10">
    <location>
        <begin position="60"/>
        <end position="107"/>
    </location>
</feature>
<dbReference type="InterPro" id="IPR018044">
    <property type="entry name" value="Peptidase_S11"/>
</dbReference>
<feature type="active site" evidence="7">
    <location>
        <position position="219"/>
    </location>
</feature>
<evidence type="ECO:0000313" key="13">
    <source>
        <dbReference type="Proteomes" id="UP000034067"/>
    </source>
</evidence>
<sequence length="388" mass="42542">MTNALGAILAGLLLLVGILNDKGFFSADNSGSARIPFFKQAAVKTDEKKQNKPEIEVNNLFSSLSGGLRPEESGSGKEEQAAEPKKAEEGVQANKLPVENEAKNEVSPTEKAALQTLKTINYLPVRNWNVPFAEISAKSVLSTDEKAEKVFYQKNSSERLPIASLTKLMTALIVLDNYNLEEKIKISKAAVQIEGEMGGLVVGETLTVHNLLYVMLIESSNDAAFAFAEKVGTDKFVELMNKKAAVLDLKNTHFANPAGFDEKNNYSTAFDLARLASAALNYPLVWEILRTKEIEVKSEAVPDNPNQPIFPHRLINSNKLLDVVPEIVGGKTGYTDLAGGCMILVAQLENFKVINIVLGADGGAPFLDRFKETEKLINWLKEAYLWKL</sequence>
<evidence type="ECO:0000256" key="10">
    <source>
        <dbReference type="SAM" id="MobiDB-lite"/>
    </source>
</evidence>
<keyword evidence="12" id="KW-0645">Protease</keyword>
<dbReference type="PANTHER" id="PTHR21581:SF6">
    <property type="entry name" value="TRAFFICKING PROTEIN PARTICLE COMPLEX SUBUNIT 12"/>
    <property type="match status" value="1"/>
</dbReference>
<evidence type="ECO:0000256" key="5">
    <source>
        <dbReference type="ARBA" id="ARBA00022984"/>
    </source>
</evidence>
<evidence type="ECO:0000256" key="1">
    <source>
        <dbReference type="ARBA" id="ARBA00007164"/>
    </source>
</evidence>
<name>A0A0G1PTM1_9BACT</name>
<evidence type="ECO:0000256" key="2">
    <source>
        <dbReference type="ARBA" id="ARBA00022729"/>
    </source>
</evidence>
<dbReference type="GO" id="GO:0009002">
    <property type="term" value="F:serine-type D-Ala-D-Ala carboxypeptidase activity"/>
    <property type="evidence" value="ECO:0007669"/>
    <property type="project" value="InterPro"/>
</dbReference>
<keyword evidence="3" id="KW-0378">Hydrolase</keyword>
<dbReference type="InterPro" id="IPR001967">
    <property type="entry name" value="Peptidase_S11_N"/>
</dbReference>
<dbReference type="Gene3D" id="3.40.710.10">
    <property type="entry name" value="DD-peptidase/beta-lactamase superfamily"/>
    <property type="match status" value="1"/>
</dbReference>
<keyword evidence="5" id="KW-0573">Peptidoglycan synthesis</keyword>
<keyword evidence="4" id="KW-0133">Cell shape</keyword>
<gene>
    <name evidence="12" type="ORF">UX48_C0012G0006</name>
</gene>
<evidence type="ECO:0000256" key="4">
    <source>
        <dbReference type="ARBA" id="ARBA00022960"/>
    </source>
</evidence>
<dbReference type="PANTHER" id="PTHR21581">
    <property type="entry name" value="D-ALANYL-D-ALANINE CARBOXYPEPTIDASE"/>
    <property type="match status" value="1"/>
</dbReference>
<dbReference type="PATRIC" id="fig|1618617.3.peg.188"/>
<dbReference type="GO" id="GO:0009252">
    <property type="term" value="P:peptidoglycan biosynthetic process"/>
    <property type="evidence" value="ECO:0007669"/>
    <property type="project" value="UniProtKB-KW"/>
</dbReference>
<feature type="active site" description="Proton acceptor" evidence="7">
    <location>
        <position position="167"/>
    </location>
</feature>
<dbReference type="GO" id="GO:0006508">
    <property type="term" value="P:proteolysis"/>
    <property type="evidence" value="ECO:0007669"/>
    <property type="project" value="InterPro"/>
</dbReference>
<keyword evidence="2" id="KW-0732">Signal</keyword>
<keyword evidence="6" id="KW-0961">Cell wall biogenesis/degradation</keyword>
<dbReference type="Proteomes" id="UP000034067">
    <property type="component" value="Unassembled WGS sequence"/>
</dbReference>
<dbReference type="GO" id="GO:0071555">
    <property type="term" value="P:cell wall organization"/>
    <property type="evidence" value="ECO:0007669"/>
    <property type="project" value="UniProtKB-KW"/>
</dbReference>
<proteinExistence type="inferred from homology"/>
<comment type="caution">
    <text evidence="12">The sequence shown here is derived from an EMBL/GenBank/DDBJ whole genome shotgun (WGS) entry which is preliminary data.</text>
</comment>
<organism evidence="12 13">
    <name type="scientific">Candidatus Azambacteria bacterium GW2011_GWB1_46_27</name>
    <dbReference type="NCBI Taxonomy" id="1618617"/>
    <lineage>
        <taxon>Bacteria</taxon>
        <taxon>Candidatus Azamiibacteriota</taxon>
    </lineage>
</organism>
<dbReference type="Pfam" id="PF00768">
    <property type="entry name" value="Peptidase_S11"/>
    <property type="match status" value="1"/>
</dbReference>
<evidence type="ECO:0000259" key="11">
    <source>
        <dbReference type="Pfam" id="PF00768"/>
    </source>
</evidence>
<feature type="domain" description="Peptidase S11 D-alanyl-D-alanine carboxypeptidase A N-terminal" evidence="11">
    <location>
        <begin position="133"/>
        <end position="361"/>
    </location>
</feature>
<feature type="compositionally biased region" description="Basic and acidic residues" evidence="10">
    <location>
        <begin position="69"/>
        <end position="89"/>
    </location>
</feature>
<dbReference type="InterPro" id="IPR012338">
    <property type="entry name" value="Beta-lactam/transpept-like"/>
</dbReference>
<evidence type="ECO:0000256" key="8">
    <source>
        <dbReference type="PIRSR" id="PIRSR618044-2"/>
    </source>
</evidence>
<accession>A0A0G1PTM1</accession>
<feature type="active site" description="Acyl-ester intermediate" evidence="7">
    <location>
        <position position="164"/>
    </location>
</feature>
<evidence type="ECO:0000313" key="12">
    <source>
        <dbReference type="EMBL" id="KKU36141.1"/>
    </source>
</evidence>
<reference evidence="12 13" key="1">
    <citation type="journal article" date="2015" name="Nature">
        <title>rRNA introns, odd ribosomes, and small enigmatic genomes across a large radiation of phyla.</title>
        <authorList>
            <person name="Brown C.T."/>
            <person name="Hug L.A."/>
            <person name="Thomas B.C."/>
            <person name="Sharon I."/>
            <person name="Castelle C.J."/>
            <person name="Singh A."/>
            <person name="Wilkins M.J."/>
            <person name="Williams K.H."/>
            <person name="Banfield J.F."/>
        </authorList>
    </citation>
    <scope>NUCLEOTIDE SEQUENCE [LARGE SCALE GENOMIC DNA]</scope>
</reference>
<evidence type="ECO:0000256" key="6">
    <source>
        <dbReference type="ARBA" id="ARBA00023316"/>
    </source>
</evidence>
<comment type="similarity">
    <text evidence="1 9">Belongs to the peptidase S11 family.</text>
</comment>
<feature type="binding site" evidence="8">
    <location>
        <position position="331"/>
    </location>
    <ligand>
        <name>substrate</name>
    </ligand>
</feature>
<evidence type="ECO:0000256" key="9">
    <source>
        <dbReference type="RuleBase" id="RU004016"/>
    </source>
</evidence>
<dbReference type="AlphaFoldDB" id="A0A0G1PTM1"/>
<dbReference type="SUPFAM" id="SSF56601">
    <property type="entry name" value="beta-lactamase/transpeptidase-like"/>
    <property type="match status" value="1"/>
</dbReference>
<evidence type="ECO:0000256" key="7">
    <source>
        <dbReference type="PIRSR" id="PIRSR618044-1"/>
    </source>
</evidence>
<evidence type="ECO:0000256" key="3">
    <source>
        <dbReference type="ARBA" id="ARBA00022801"/>
    </source>
</evidence>
<dbReference type="PRINTS" id="PR00725">
    <property type="entry name" value="DADACBPTASE1"/>
</dbReference>
<protein>
    <submittedName>
        <fullName evidence="12">Serine-type D-Ala-D-Ala carboxypeptidase</fullName>
    </submittedName>
</protein>
<dbReference type="EMBL" id="LCMJ01000012">
    <property type="protein sequence ID" value="KKU36141.1"/>
    <property type="molecule type" value="Genomic_DNA"/>
</dbReference>